<protein>
    <submittedName>
        <fullName evidence="2">Uncharacterized protein</fullName>
    </submittedName>
</protein>
<evidence type="ECO:0000256" key="1">
    <source>
        <dbReference type="SAM" id="MobiDB-lite"/>
    </source>
</evidence>
<organism evidence="2 3">
    <name type="scientific">Pelomonas nitida</name>
    <dbReference type="NCBI Taxonomy" id="3299027"/>
    <lineage>
        <taxon>Bacteria</taxon>
        <taxon>Pseudomonadati</taxon>
        <taxon>Pseudomonadota</taxon>
        <taxon>Betaproteobacteria</taxon>
        <taxon>Burkholderiales</taxon>
        <taxon>Sphaerotilaceae</taxon>
        <taxon>Roseateles</taxon>
    </lineage>
</organism>
<dbReference type="RefSeq" id="WP_394491353.1">
    <property type="nucleotide sequence ID" value="NZ_JBIGIA010000021.1"/>
</dbReference>
<proteinExistence type="predicted"/>
<reference evidence="2 3" key="1">
    <citation type="submission" date="2024-09" db="EMBL/GenBank/DDBJ databases">
        <title>Novel species of the genus Pelomonas and Roseateles isolated from streams.</title>
        <authorList>
            <person name="Lu H."/>
        </authorList>
    </citation>
    <scope>NUCLEOTIDE SEQUENCE [LARGE SCALE GENOMIC DNA]</scope>
    <source>
        <strain evidence="2 3">BYS96W</strain>
    </source>
</reference>
<dbReference type="EMBL" id="JBIGIA010000021">
    <property type="protein sequence ID" value="MFG6459400.1"/>
    <property type="molecule type" value="Genomic_DNA"/>
</dbReference>
<gene>
    <name evidence="2" type="ORF">ACG00X_21405</name>
</gene>
<feature type="region of interest" description="Disordered" evidence="1">
    <location>
        <begin position="1"/>
        <end position="21"/>
    </location>
</feature>
<comment type="caution">
    <text evidence="2">The sequence shown here is derived from an EMBL/GenBank/DDBJ whole genome shotgun (WGS) entry which is preliminary data.</text>
</comment>
<dbReference type="Proteomes" id="UP001606305">
    <property type="component" value="Unassembled WGS sequence"/>
</dbReference>
<name>A0ABW7GBR5_9BURK</name>
<accession>A0ABW7GBR5</accession>
<evidence type="ECO:0000313" key="3">
    <source>
        <dbReference type="Proteomes" id="UP001606305"/>
    </source>
</evidence>
<feature type="non-terminal residue" evidence="2">
    <location>
        <position position="1"/>
    </location>
</feature>
<evidence type="ECO:0000313" key="2">
    <source>
        <dbReference type="EMBL" id="MFG6459400.1"/>
    </source>
</evidence>
<sequence length="65" mass="7502">KGVSMQKPPPPADDHRERQTGVNTLRVAFRPLNLWNTLPRRQTPVAPNETEAWKDTEIDVRRTVL</sequence>
<keyword evidence="3" id="KW-1185">Reference proteome</keyword>